<protein>
    <submittedName>
        <fullName evidence="3">Succinoglycan hydrolase</fullName>
    </submittedName>
</protein>
<feature type="domain" description="F5/8 type C" evidence="2">
    <location>
        <begin position="663"/>
        <end position="822"/>
    </location>
</feature>
<dbReference type="InterPro" id="IPR000421">
    <property type="entry name" value="FA58C"/>
</dbReference>
<dbReference type="Gene3D" id="2.60.40.1080">
    <property type="match status" value="1"/>
</dbReference>
<dbReference type="InterPro" id="IPR012334">
    <property type="entry name" value="Pectin_lyas_fold"/>
</dbReference>
<dbReference type="SUPFAM" id="SSF49373">
    <property type="entry name" value="Invasin/intimin cell-adhesion fragments"/>
    <property type="match status" value="1"/>
</dbReference>
<accession>A0A060IMF8</accession>
<dbReference type="Pfam" id="PF02368">
    <property type="entry name" value="Big_2"/>
    <property type="match status" value="1"/>
</dbReference>
<dbReference type="InterPro" id="IPR003305">
    <property type="entry name" value="CenC_carb-bd"/>
</dbReference>
<dbReference type="Pfam" id="PF13229">
    <property type="entry name" value="Beta_helix"/>
    <property type="match status" value="1"/>
</dbReference>
<dbReference type="EMBL" id="KJ619380">
    <property type="protein sequence ID" value="AIC32940.1"/>
    <property type="molecule type" value="Genomic_DNA"/>
</dbReference>
<dbReference type="InterPro" id="IPR003343">
    <property type="entry name" value="Big_2"/>
</dbReference>
<dbReference type="SMART" id="SM00710">
    <property type="entry name" value="PbH1"/>
    <property type="match status" value="7"/>
</dbReference>
<dbReference type="Gene3D" id="1.20.1270.90">
    <property type="entry name" value="AF1782-like"/>
    <property type="match status" value="2"/>
</dbReference>
<name>A0A060IMF8_9BACL</name>
<proteinExistence type="predicted"/>
<dbReference type="InterPro" id="IPR008979">
    <property type="entry name" value="Galactose-bd-like_sf"/>
</dbReference>
<sequence>MLNANRLIRIVLAFVLLAGAGLPLWQPEQAEAAEEAGVVYYVDALAGDDASSGTSEATAWRSLNKVNATTFAPGDTIRFKAGGVWKGTLHPKGSGVEGSPIQIDRYGDGPKPLIAGDGASTAVYFYNQEYWEVRNLEITNYAATGGERRGIHVAGNSGGWNNPKVYRHFVFEYLDIHSVKGSLAMDYAHNGGIIIWDPSWNYVVTDVTIQHNKIYSLDSVGIYLNGGSRPYSFNNKVADNVIYDIGGDGAFVLNTTNGLIERNVVYDTHKRSTSYHVPLWFFESKDSVIQYNEVFNTHPGGDAMAYDSDYKSEGTIIQYNYSHNNAGGMSLAVNDGTQAANYNRDTIIRYNISQSDLGAVFNFSGTPENTHIYNNTVYIPPNSTTKVVDTLNWGGWAKNQTYTNNIIINHGSGGYNLGSSTGNVFDNNLFYGNHPQNVLDMDANKIVADPMLAAPGTGRIGRDTLAGYQLLEGSPAIGTGKQVANNGGLDFFGNPVPVAGQPNIGAYEGPGVPAGTVPPGAEIVNLLVNPGFENGFAGWGNTYGGAAVVDTDARTGERAARLTNAVSGIEQTIALKPNTIYKLSGYAVSTNSGRVLLGVKNHGQAAKDVAFGTGSTYAGREVVFTTGPAASGAVIYLYKPDAAGAVTIDDLLLYEYGQIEPPATPPELTPEPLPGKQNLSLLADVAASSANPLYPATLAVDGSKDINSRWITAAGTQAPHWLELTWSQSYDIDRVRLWSGAGAGTTNWQIRDFQIQYWEDGVWKEAAAVANNPMDARINQFNDLTFPVIHTDKLRLYVTNGTVSPQTNDNHARVFELEVWEHDPDPQEPEITPVYVHAIQLTPEHRISQLDAGQTLTIAAQLLPLNADNTAVEWRVEAADGQPSALASIDANGVLTALEPGHVTIIAEAQDGSGVTGRAELEITMPPALPNVAQLAAVTASSSHESGNFPPTYAVNGNRHTAADRWVSGAEGPHWLELARDEAYEVAGARLWSGQSDAKGMQLADFELQAWDGSGWVTVASVTGNEVDNYFGQFAELAWEPVTTERLRLHVTKGNASADGRVRLFELEVYGDEPGDNGSEPEPQPTALPIPAVSGPSSAYAGQSATFEVSAAAGTTAYSTFNAAVAYDPAALTFATETGSDGMAMLADEAISVSRPGVAVLGAAVKTEAGLINVLLGAPGQTLEVEGEWFSLHGQVLEQPTPGETTLRLDKAEIIDSDGEVQTLTVGAATHVMTISLADLAALGAAITEAQTLHDSTSAGSGAGQVSTAAKAALHSAIQSAQAVYADGEADQTAVNAALSALGTAVQTFRSSIIQPQPVDTAALQAAIDTAQAAHDAAPTGDKVGQYPQAAKTSLMTAIAAAESVRTGNPSQSAVNAAVTELNDKLAVFRQQRVTLVAGESQITLRTLSIVSRYYGLTAAAPNWSEIAAADVLDQQEITIQSLAAIARMVLSDWYYE</sequence>
<evidence type="ECO:0000259" key="2">
    <source>
        <dbReference type="PROSITE" id="PS50022"/>
    </source>
</evidence>
<dbReference type="Pfam" id="PF00754">
    <property type="entry name" value="F5_F8_type_C"/>
    <property type="match status" value="2"/>
</dbReference>
<dbReference type="SUPFAM" id="SSF49785">
    <property type="entry name" value="Galactose-binding domain-like"/>
    <property type="match status" value="3"/>
</dbReference>
<dbReference type="Pfam" id="PF02018">
    <property type="entry name" value="CBM_4_9"/>
    <property type="match status" value="1"/>
</dbReference>
<dbReference type="Gene3D" id="2.60.120.260">
    <property type="entry name" value="Galactose-binding domain-like"/>
    <property type="match status" value="3"/>
</dbReference>
<gene>
    <name evidence="3" type="primary">pshA</name>
</gene>
<dbReference type="Gene3D" id="2.160.20.10">
    <property type="entry name" value="Single-stranded right-handed beta-helix, Pectin lyase-like"/>
    <property type="match status" value="1"/>
</dbReference>
<reference evidence="3" key="1">
    <citation type="submission" date="2014-03" db="EMBL/GenBank/DDBJ databases">
        <title>Identification of a succinoglycan hydrolase gene from Paenibacillus sp. S09.</title>
        <authorList>
            <person name="Cheng R."/>
            <person name="Zhang J."/>
        </authorList>
    </citation>
    <scope>NUCLEOTIDE SEQUENCE</scope>
    <source>
        <strain evidence="3">S09</strain>
    </source>
</reference>
<dbReference type="InterPro" id="IPR006626">
    <property type="entry name" value="PbH1"/>
</dbReference>
<dbReference type="SUPFAM" id="SSF51126">
    <property type="entry name" value="Pectin lyase-like"/>
    <property type="match status" value="1"/>
</dbReference>
<evidence type="ECO:0000313" key="3">
    <source>
        <dbReference type="EMBL" id="AIC32940.1"/>
    </source>
</evidence>
<dbReference type="InterPro" id="IPR011050">
    <property type="entry name" value="Pectin_lyase_fold/virulence"/>
</dbReference>
<dbReference type="SMR" id="A0A060IMF8"/>
<dbReference type="InterPro" id="IPR008964">
    <property type="entry name" value="Invasin/intimin_cell_adhesion"/>
</dbReference>
<dbReference type="Pfam" id="PF07554">
    <property type="entry name" value="FIVAR"/>
    <property type="match status" value="2"/>
</dbReference>
<dbReference type="GO" id="GO:0016798">
    <property type="term" value="F:hydrolase activity, acting on glycosyl bonds"/>
    <property type="evidence" value="ECO:0007669"/>
    <property type="project" value="InterPro"/>
</dbReference>
<dbReference type="PROSITE" id="PS50022">
    <property type="entry name" value="FA58C_3"/>
    <property type="match status" value="2"/>
</dbReference>
<organism evidence="3">
    <name type="scientific">Paenibacillus sp. S09</name>
    <dbReference type="NCBI Taxonomy" id="1194166"/>
    <lineage>
        <taxon>Bacteria</taxon>
        <taxon>Bacillati</taxon>
        <taxon>Bacillota</taxon>
        <taxon>Bacilli</taxon>
        <taxon>Bacillales</taxon>
        <taxon>Paenibacillaceae</taxon>
        <taxon>Paenibacillus</taxon>
    </lineage>
</organism>
<dbReference type="InterPro" id="IPR039448">
    <property type="entry name" value="Beta_helix"/>
</dbReference>
<dbReference type="Gene3D" id="2.60.40.680">
    <property type="match status" value="1"/>
</dbReference>
<evidence type="ECO:0000256" key="1">
    <source>
        <dbReference type="ARBA" id="ARBA00022801"/>
    </source>
</evidence>
<keyword evidence="1 3" id="KW-0378">Hydrolase</keyword>
<feature type="domain" description="F5/8 type C" evidence="2">
    <location>
        <begin position="924"/>
        <end position="1072"/>
    </location>
</feature>